<evidence type="ECO:0000256" key="5">
    <source>
        <dbReference type="ARBA" id="ARBA00022679"/>
    </source>
</evidence>
<evidence type="ECO:0000256" key="12">
    <source>
        <dbReference type="ARBA" id="ARBA00023042"/>
    </source>
</evidence>
<evidence type="ECO:0000256" key="2">
    <source>
        <dbReference type="ARBA" id="ARBA00012494"/>
    </source>
</evidence>
<evidence type="ECO:0000256" key="18">
    <source>
        <dbReference type="ARBA" id="ARBA00047332"/>
    </source>
</evidence>
<dbReference type="InterPro" id="IPR026890">
    <property type="entry name" value="Mononeg_mRNAcap"/>
</dbReference>
<dbReference type="EMBL" id="KF530058">
    <property type="protein sequence ID" value="AHA90827.1"/>
    <property type="molecule type" value="Genomic_RNA"/>
</dbReference>
<dbReference type="KEGG" id="vg:19737443"/>
<evidence type="ECO:0000313" key="22">
    <source>
        <dbReference type="EMBL" id="AHA90827.1"/>
    </source>
</evidence>
<comment type="catalytic activity">
    <reaction evidence="19">
        <text>a 5'-end (5'-triphosphoguanosine)-adenylyl-adenylyl-cytidylyl-adenosine in mRNA + 2 S-adenosyl-L-methionine = a 5'-end (N(7)-methyl 5'-triphosphoguanosine)-(2'-O-methyladenylyl)-adenylyl-cytidylyl-adenosine in mRNA + 2 S-adenosyl-L-homocysteine + H(+)</text>
        <dbReference type="Rhea" id="RHEA:65376"/>
        <dbReference type="Rhea" id="RHEA-COMP:16797"/>
        <dbReference type="Rhea" id="RHEA-COMP:16798"/>
        <dbReference type="ChEBI" id="CHEBI:15378"/>
        <dbReference type="ChEBI" id="CHEBI:57856"/>
        <dbReference type="ChEBI" id="CHEBI:59789"/>
        <dbReference type="ChEBI" id="CHEBI:156483"/>
        <dbReference type="ChEBI" id="CHEBI:156484"/>
        <dbReference type="EC" id="2.1.1.375"/>
    </reaction>
</comment>
<comment type="subcellular location">
    <subcellularLocation>
        <location evidence="1">Virion</location>
    </subcellularLocation>
</comment>
<evidence type="ECO:0000256" key="10">
    <source>
        <dbReference type="ARBA" id="ARBA00022844"/>
    </source>
</evidence>
<evidence type="ECO:0000256" key="11">
    <source>
        <dbReference type="ARBA" id="ARBA00022953"/>
    </source>
</evidence>
<sequence>MEEPEAPPIRHKPLYRKDLHLSSALLGGEVDYILHNYLAGKRDKLWEDHQLVLRSLQDLDVASYRDFIRNVWGMTKKTMTQLKYKKDYICHLRISLMALNAGLSNWMQKSCIDLKAGTACPTVGEDLINYCCTTDLLNWFEMVVSNKNEIERVAASEIKEDKMTLNGVDLQLIGDIVILKDKTTVTPAPYITALAIAGMTNSRFTTLLYARVADYWKKYPSISLYQKCSEFFEAADYDLSTLGEDLYGVMKCLPSMAIGAVLKHTEMKLESHFLETVTEDLPASRLRNIFCSPVLSLEEAHVRLELSGLWKTMGHPFIQIESSILELRAKGTSPAVPTAREGGEDLANFFKKYWCHSYFKKHHRWPPLTGEQSLPLHIREAYKKGTWEEPSVGAWSHNHWKDVSFLPHMDFDYSIDTSELLSDKAMIHSRSQWGYTYNPAAHKVLYGRPIKRPPKKNQRVILEYLERPEVSLKEVIQRIETGDIPKEWFAMVGVFKECELKRDKGRLFGKLTFEARLYQTATEHNIAEKIFPYIKGQSMTMSEEELKRTILRMSSSLKAYIEHDIIFISVDLSQWCTTWRHESAGPLLRVLDSIFGLNSVYNLTHLFSQISGVLVQDKFWPPPQDESGEPTESMTYISGFLAWLEGLRQKGWTLATLMVIEKTAIEYGTQATLLGQGDNQVICLRHPSTKQLKNLGLSVQGWAEGFLELLEKNMAFIGLVLKPKESWISTSLFEYSREYHIGGCPVSRGLKLASKLLSAPNSQVPTFNTTISSLYASSAGLAGADQTPLMAYYLATFLAQLHLMSRLSGPTRSDERFMTVLLSIGRTVGGLPITPFSGFCYRGVLDSLTVNLSILRTLELTGFSTEVGRVVDLFTLSHRRDPLLLVQDPEALPLATPAQPENYLRNVLSDRLTTFVKNKQLLPLFTEQAKASERQLACDLLNVQPCHPRLANLLYSLSNAGLRQRLLGQFSNTTSLQSVLLREQPGGPRYLQDHLAVMDRAIFSFIEQKRKGPGHGCLHQQCGLLPDDPWCSAEAARRLRARHWFEYNPVGITMAAPQEQFIMAPYATLPFEALPNTILARVENLYPNAYLYRGNFRPYFGSKTSEKVKKGALQIVDSEKQITALRKVLTLKPWLGAASDKNFEDLLNTLVQEKTTISLAQLEILKDTRISGKVDHRVCNPTSARGSMANTLLGFSSHVFLTTDTATNQVRGGQDWSICYQTVFVSAISRLELLHRYGLDVEGNWGLWTQCGQCTIPVEDYSFRLPSPPLYQGMELHKKITEISVVLPSTLPAGDLAGREGLQVHYGRKLAFHFFHCLSPSTGGGGYTQAAPEPDLNITELNRIDLCTTLKHTRLYLEALRPGLLEDLQAFALLSHHAGALSMDNLLHSLMVAGKLQDVYLLSDHKLTLGSISDDFKRQEGRQALIMALLKAKEHSDTSFYRDHNRATPYDSAQTLIKISMLVAQETRNHPASQILSDLLLFAQNNRADPSSILGLIPYSVRPEIVADEAVCCQTIRREAPALPTIHLSLPCSPPLLSAPSGKQLVCKQTRPCIPHLHAACIHGPCVVTTELFWTVQDCSRISEIANELPIHLLDDEEGSLTVAAWHLWRKTCHVQVAQPPSSASRLEFLINTGPEAFLGDPCSLDYSRDLWISSLLAGPRLEPAEPIFLITAEEGWQAVFCCLPLGSVALVRCTRTELLSMDGAVFLETVPCAISPASSTWIFLLRSKDRSTITVPSFSHAWNGVRRDFSTVMRECYDLWQRHNRHCNCMNLLRGLEASLGLDLSSRPLLVTSISRGIRQLELALSELPHERTRNRAGDPNYWMDPATRRTTARGLLKRWCLLRLFYLLARGEMPADWRESYSFSCHCHLEHGRLRLCWLSCEGESVLYRTNESSASLLKSFARVVYPLLPLFTHL</sequence>
<dbReference type="GO" id="GO:0044423">
    <property type="term" value="C:virion component"/>
    <property type="evidence" value="ECO:0007669"/>
    <property type="project" value="UniProtKB-KW"/>
</dbReference>
<keyword evidence="23" id="KW-1185">Reference proteome</keyword>
<evidence type="ECO:0000259" key="21">
    <source>
        <dbReference type="PROSITE" id="PS50526"/>
    </source>
</evidence>
<keyword evidence="12" id="KW-0506">mRNA capping</keyword>
<dbReference type="RefSeq" id="YP_009044201.1">
    <property type="nucleotide sequence ID" value="NC_024376.1"/>
</dbReference>
<feature type="domain" description="RdRp catalytic" evidence="21">
    <location>
        <begin position="564"/>
        <end position="743"/>
    </location>
</feature>
<accession>A0A067YEZ6</accession>
<name>A0A067YEZ6_9MONO</name>
<evidence type="ECO:0000256" key="17">
    <source>
        <dbReference type="ARBA" id="ARBA00031012"/>
    </source>
</evidence>
<keyword evidence="7" id="KW-0548">Nucleotidyltransferase</keyword>
<gene>
    <name evidence="22" type="ORF">SenV_gp1</name>
</gene>
<keyword evidence="3 22" id="KW-0696">RNA-directed RNA polymerase</keyword>
<evidence type="ECO:0000313" key="23">
    <source>
        <dbReference type="Proteomes" id="UP000127615"/>
    </source>
</evidence>
<evidence type="ECO:0000256" key="4">
    <source>
        <dbReference type="ARBA" id="ARBA00022664"/>
    </source>
</evidence>
<evidence type="ECO:0000256" key="9">
    <source>
        <dbReference type="ARBA" id="ARBA00022840"/>
    </source>
</evidence>
<dbReference type="EC" id="2.7.7.48" evidence="2"/>
<proteinExistence type="predicted"/>
<evidence type="ECO:0000256" key="3">
    <source>
        <dbReference type="ARBA" id="ARBA00022484"/>
    </source>
</evidence>
<protein>
    <recommendedName>
        <fullName evidence="2">RNA-directed RNA polymerase</fullName>
        <ecNumber evidence="2">2.7.7.48</ecNumber>
    </recommendedName>
    <alternativeName>
        <fullName evidence="17">Replicase</fullName>
    </alternativeName>
    <alternativeName>
        <fullName evidence="16">Transcriptase</fullName>
    </alternativeName>
</protein>
<evidence type="ECO:0000256" key="1">
    <source>
        <dbReference type="ARBA" id="ARBA00004328"/>
    </source>
</evidence>
<dbReference type="GO" id="GO:0003968">
    <property type="term" value="F:RNA-directed RNA polymerase activity"/>
    <property type="evidence" value="ECO:0007669"/>
    <property type="project" value="UniProtKB-KW"/>
</dbReference>
<evidence type="ECO:0000256" key="7">
    <source>
        <dbReference type="ARBA" id="ARBA00022695"/>
    </source>
</evidence>
<dbReference type="GeneID" id="19737443"/>
<evidence type="ECO:0000256" key="14">
    <source>
        <dbReference type="ARBA" id="ARBA00024494"/>
    </source>
</evidence>
<dbReference type="GO" id="GO:0004482">
    <property type="term" value="F:mRNA 5'-cap (guanine-N7-)-methyltransferase activity"/>
    <property type="evidence" value="ECO:0007669"/>
    <property type="project" value="InterPro"/>
</dbReference>
<dbReference type="Pfam" id="PF14318">
    <property type="entry name" value="Mononeg_mRNAcap"/>
    <property type="match status" value="1"/>
</dbReference>
<dbReference type="Proteomes" id="UP000127615">
    <property type="component" value="Segment"/>
</dbReference>
<keyword evidence="8" id="KW-0547">Nucleotide-binding</keyword>
<dbReference type="Pfam" id="PF00946">
    <property type="entry name" value="Mononeg_RNA_pol"/>
    <property type="match status" value="1"/>
</dbReference>
<evidence type="ECO:0000256" key="6">
    <source>
        <dbReference type="ARBA" id="ARBA00022691"/>
    </source>
</evidence>
<organism evidence="22 23">
    <name type="scientific">Sierra Nevada virus</name>
    <dbReference type="NCBI Taxonomy" id="1424280"/>
    <lineage>
        <taxon>Viruses</taxon>
        <taxon>Riboviria</taxon>
        <taxon>Orthornavirae</taxon>
        <taxon>Negarnaviricota</taxon>
        <taxon>Haploviricotina</taxon>
        <taxon>Monjiviricetes</taxon>
        <taxon>Mononegavirales</taxon>
        <taxon>Nyamiviridae</taxon>
        <taxon>Nyavirus</taxon>
        <taxon>Nyavirus sierranevadaense</taxon>
    </lineage>
</organism>
<comment type="catalytic activity">
    <reaction evidence="18">
        <text>a 5'-end (5'-triphosphoguanosine)-adenylyl-adenylyl-cytidylyl-adenosine in mRNA + S-adenosyl-L-methionine = a 5'-end (5'-triphosphoguanosine)-(2'-O-methyladenylyl)-adenylyl-cytidylyl-adenosine in mRNA + S-adenosyl-L-homocysteine + H(+)</text>
        <dbReference type="Rhea" id="RHEA:65380"/>
        <dbReference type="Rhea" id="RHEA-COMP:16797"/>
        <dbReference type="Rhea" id="RHEA-COMP:16801"/>
        <dbReference type="ChEBI" id="CHEBI:15378"/>
        <dbReference type="ChEBI" id="CHEBI:57856"/>
        <dbReference type="ChEBI" id="CHEBI:59789"/>
        <dbReference type="ChEBI" id="CHEBI:156482"/>
        <dbReference type="ChEBI" id="CHEBI:156484"/>
    </reaction>
</comment>
<evidence type="ECO:0000256" key="19">
    <source>
        <dbReference type="ARBA" id="ARBA00047370"/>
    </source>
</evidence>
<keyword evidence="5" id="KW-0808">Transferase</keyword>
<keyword evidence="9" id="KW-0067">ATP-binding</keyword>
<dbReference type="PROSITE" id="PS50526">
    <property type="entry name" value="RDRP_SSRNA_NEG_NONSEG"/>
    <property type="match status" value="1"/>
</dbReference>
<comment type="catalytic activity">
    <reaction evidence="15">
        <text>a 5'-end (5'-triphosphoguanosine)-(2'-O-methyladenylyl)-adenylyl-cytidylyl-adenosine in mRNA + S-adenosyl-L-methionine = a 5'-end (N(7)-methyl 5'-triphosphoguanosine)-(2'-O-methyladenylyl)-adenylyl-cytidylyl-adenosine in mRNA + S-adenosyl-L-homocysteine</text>
        <dbReference type="Rhea" id="RHEA:65440"/>
        <dbReference type="Rhea" id="RHEA-COMP:16798"/>
        <dbReference type="Rhea" id="RHEA-COMP:16801"/>
        <dbReference type="ChEBI" id="CHEBI:57856"/>
        <dbReference type="ChEBI" id="CHEBI:59789"/>
        <dbReference type="ChEBI" id="CHEBI:156482"/>
        <dbReference type="ChEBI" id="CHEBI:156483"/>
    </reaction>
</comment>
<evidence type="ECO:0000256" key="16">
    <source>
        <dbReference type="ARBA" id="ARBA00030436"/>
    </source>
</evidence>
<dbReference type="GO" id="GO:0005524">
    <property type="term" value="F:ATP binding"/>
    <property type="evidence" value="ECO:0007669"/>
    <property type="project" value="UniProtKB-KW"/>
</dbReference>
<reference evidence="22 23" key="1">
    <citation type="journal article" date="2014" name="Am. J. Trop. Med. Hyg.">
        <title>Whole genome analysis of sierra nevada virus, a novel mononegavirus in the family nyamiviridae.</title>
        <authorList>
            <person name="Rogers M.B."/>
            <person name="Cui L."/>
            <person name="Fitch A."/>
            <person name="Popov V."/>
            <person name="Travassos da Rosa A.P."/>
            <person name="Vasilakis N."/>
            <person name="Tesh R.B."/>
            <person name="Ghedin E."/>
        </authorList>
    </citation>
    <scope>NUCLEOTIDE SEQUENCE [LARGE SCALE GENOMIC DNA]</scope>
</reference>
<keyword evidence="6" id="KW-0949">S-adenosyl-L-methionine</keyword>
<keyword evidence="11" id="KW-0693">Viral RNA replication</keyword>
<evidence type="ECO:0000256" key="8">
    <source>
        <dbReference type="ARBA" id="ARBA00022741"/>
    </source>
</evidence>
<dbReference type="InterPro" id="IPR014023">
    <property type="entry name" value="Mononeg_RNA_pol_cat"/>
</dbReference>
<evidence type="ECO:0000256" key="20">
    <source>
        <dbReference type="ARBA" id="ARBA00048548"/>
    </source>
</evidence>
<keyword evidence="4" id="KW-0507">mRNA processing</keyword>
<keyword evidence="13" id="KW-0511">Multifunctional enzyme</keyword>
<evidence type="ECO:0000256" key="13">
    <source>
        <dbReference type="ARBA" id="ARBA00023268"/>
    </source>
</evidence>
<comment type="catalytic activity">
    <reaction evidence="14">
        <text>a 5'-end triphospho-adenylyl-adenylyl-cytidylyl-adenosine in mRNA + GDP + H(+) = a 5'-end (5'-triphosphoguanosine)-adenylyl-adenylyl-cytidylyl-adenosine in mRNA + diphosphate</text>
        <dbReference type="Rhea" id="RHEA:65436"/>
        <dbReference type="Rhea" id="RHEA-COMP:16797"/>
        <dbReference type="Rhea" id="RHEA-COMP:16799"/>
        <dbReference type="ChEBI" id="CHEBI:15378"/>
        <dbReference type="ChEBI" id="CHEBI:33019"/>
        <dbReference type="ChEBI" id="CHEBI:58189"/>
        <dbReference type="ChEBI" id="CHEBI:156484"/>
        <dbReference type="ChEBI" id="CHEBI:156503"/>
        <dbReference type="EC" id="2.7.7.88"/>
    </reaction>
</comment>
<evidence type="ECO:0000256" key="15">
    <source>
        <dbReference type="ARBA" id="ARBA00024499"/>
    </source>
</evidence>
<comment type="catalytic activity">
    <reaction evidence="20">
        <text>GTP + H2O = GDP + phosphate + H(+)</text>
        <dbReference type="Rhea" id="RHEA:19669"/>
        <dbReference type="ChEBI" id="CHEBI:15377"/>
        <dbReference type="ChEBI" id="CHEBI:15378"/>
        <dbReference type="ChEBI" id="CHEBI:37565"/>
        <dbReference type="ChEBI" id="CHEBI:43474"/>
        <dbReference type="ChEBI" id="CHEBI:58189"/>
    </reaction>
</comment>
<keyword evidence="10" id="KW-0946">Virion</keyword>